<keyword evidence="2" id="KW-1185">Reference proteome</keyword>
<evidence type="ECO:0000313" key="1">
    <source>
        <dbReference type="EnsemblMetazoa" id="OVOC6848.1"/>
    </source>
</evidence>
<dbReference type="EMBL" id="CMVM020000181">
    <property type="status" value="NOT_ANNOTATED_CDS"/>
    <property type="molecule type" value="Genomic_DNA"/>
</dbReference>
<proteinExistence type="predicted"/>
<name>A0A8R1TWE9_ONCVO</name>
<sequence>MSLDEVSVPRSIDIHCMALPPAWSEEGLLCTKPYTCSVAPPTFPAAKMKCLNSYKSDPRKPGLAVAKALASIFWKEFQLSSLH</sequence>
<dbReference type="Proteomes" id="UP000024404">
    <property type="component" value="Unassembled WGS sequence"/>
</dbReference>
<organism evidence="1 2">
    <name type="scientific">Onchocerca volvulus</name>
    <dbReference type="NCBI Taxonomy" id="6282"/>
    <lineage>
        <taxon>Eukaryota</taxon>
        <taxon>Metazoa</taxon>
        <taxon>Ecdysozoa</taxon>
        <taxon>Nematoda</taxon>
        <taxon>Chromadorea</taxon>
        <taxon>Rhabditida</taxon>
        <taxon>Spirurina</taxon>
        <taxon>Spiruromorpha</taxon>
        <taxon>Filarioidea</taxon>
        <taxon>Onchocercidae</taxon>
        <taxon>Onchocerca</taxon>
    </lineage>
</organism>
<reference evidence="2" key="1">
    <citation type="submission" date="2013-10" db="EMBL/GenBank/DDBJ databases">
        <title>Genome sequencing of Onchocerca volvulus.</title>
        <authorList>
            <person name="Cotton J."/>
            <person name="Tsai J."/>
            <person name="Stanley E."/>
            <person name="Tracey A."/>
            <person name="Holroyd N."/>
            <person name="Lustigman S."/>
            <person name="Berriman M."/>
        </authorList>
    </citation>
    <scope>NUCLEOTIDE SEQUENCE</scope>
</reference>
<reference evidence="1" key="2">
    <citation type="submission" date="2022-06" db="UniProtKB">
        <authorList>
            <consortium name="EnsemblMetazoa"/>
        </authorList>
    </citation>
    <scope>IDENTIFICATION</scope>
</reference>
<evidence type="ECO:0000313" key="2">
    <source>
        <dbReference type="Proteomes" id="UP000024404"/>
    </source>
</evidence>
<dbReference type="AlphaFoldDB" id="A0A8R1TWE9"/>
<accession>A0A8R1TWE9</accession>
<protein>
    <submittedName>
        <fullName evidence="1">Uncharacterized protein</fullName>
    </submittedName>
</protein>
<dbReference type="EnsemblMetazoa" id="OVOC6848.1">
    <property type="protein sequence ID" value="OVOC6848.1"/>
    <property type="gene ID" value="WBGene00243657"/>
</dbReference>